<dbReference type="EMBL" id="CP045652">
    <property type="protein sequence ID" value="QGA27841.1"/>
    <property type="molecule type" value="Genomic_DNA"/>
</dbReference>
<dbReference type="RefSeq" id="WP_153512668.1">
    <property type="nucleotide sequence ID" value="NZ_CP045652.1"/>
</dbReference>
<feature type="chain" id="PRO_5024914873" description="Outer membrane beta-barrel protein" evidence="1">
    <location>
        <begin position="27"/>
        <end position="225"/>
    </location>
</feature>
<proteinExistence type="predicted"/>
<protein>
    <recommendedName>
        <fullName evidence="4">Outer membrane beta-barrel protein</fullName>
    </recommendedName>
</protein>
<keyword evidence="3" id="KW-1185">Reference proteome</keyword>
<dbReference type="Proteomes" id="UP000326921">
    <property type="component" value="Chromosome"/>
</dbReference>
<feature type="signal peptide" evidence="1">
    <location>
        <begin position="1"/>
        <end position="26"/>
    </location>
</feature>
<evidence type="ECO:0000313" key="2">
    <source>
        <dbReference type="EMBL" id="QGA27841.1"/>
    </source>
</evidence>
<reference evidence="2 3" key="1">
    <citation type="submission" date="2019-10" db="EMBL/GenBank/DDBJ databases">
        <authorList>
            <person name="Dong K."/>
        </authorList>
    </citation>
    <scope>NUCLEOTIDE SEQUENCE [LARGE SCALE GENOMIC DNA]</scope>
    <source>
        <strain evidence="3">dk4302</strain>
    </source>
</reference>
<evidence type="ECO:0008006" key="4">
    <source>
        <dbReference type="Google" id="ProtNLM"/>
    </source>
</evidence>
<dbReference type="AlphaFoldDB" id="A0A5Q0QFS5"/>
<gene>
    <name evidence="2" type="ORF">GFH32_16595</name>
</gene>
<name>A0A5Q0QFS5_9SPHI</name>
<evidence type="ECO:0000256" key="1">
    <source>
        <dbReference type="SAM" id="SignalP"/>
    </source>
</evidence>
<keyword evidence="1" id="KW-0732">Signal</keyword>
<dbReference type="KEGG" id="sphe:GFH32_16595"/>
<accession>A0A5Q0QFS5</accession>
<sequence>MKLFHFNCRYLTSIVACLFFSIASYATTTDSTHIDSSEVTIKHKRLLKKASFSLVPSNYQTQIAGSIGLVSLGAGWDYGRKNQWSTEFLTGFVPRYDTDRAKITFTLRQAYTPWSIPLNKHFSYNPLRTGLYLNTIVGNQFWFDAPDKYPKKYYTFSPKLRFNIFLGQEFEYKIPSDNAYFEGIKFYYDLHTNDLMLISRIQNSYLKGKDYLGLSLGLKLQIRRR</sequence>
<organism evidence="2 3">
    <name type="scientific">Sphingobacterium zhuxiongii</name>
    <dbReference type="NCBI Taxonomy" id="2662364"/>
    <lineage>
        <taxon>Bacteria</taxon>
        <taxon>Pseudomonadati</taxon>
        <taxon>Bacteroidota</taxon>
        <taxon>Sphingobacteriia</taxon>
        <taxon>Sphingobacteriales</taxon>
        <taxon>Sphingobacteriaceae</taxon>
        <taxon>Sphingobacterium</taxon>
    </lineage>
</organism>
<evidence type="ECO:0000313" key="3">
    <source>
        <dbReference type="Proteomes" id="UP000326921"/>
    </source>
</evidence>